<dbReference type="EMBL" id="LGSS01000020">
    <property type="protein sequence ID" value="KNF07252.1"/>
    <property type="molecule type" value="Genomic_DNA"/>
</dbReference>
<evidence type="ECO:0000313" key="2">
    <source>
        <dbReference type="Proteomes" id="UP000037267"/>
    </source>
</evidence>
<accession>A0A0L0W702</accession>
<sequence>MKEKDKELMKKARELAEGYYRKEEYLCSEAILASVNKVLECGMPEEYVRLTSGFPVGMGGAGCSCGALTGGQTALGLVYGRKKPGGGNRKVMKLSQQLHDKFREKYGSACCRVLIKDYKFGSKEHKERCTKVTGDICEMVMEIILENKSLISKVLG</sequence>
<dbReference type="Proteomes" id="UP000037267">
    <property type="component" value="Unassembled WGS sequence"/>
</dbReference>
<dbReference type="SUPFAM" id="SSF48695">
    <property type="entry name" value="Multiheme cytochromes"/>
    <property type="match status" value="1"/>
</dbReference>
<comment type="caution">
    <text evidence="1">The sequence shown here is derived from an EMBL/GenBank/DDBJ whole genome shotgun (WGS) entry which is preliminary data.</text>
</comment>
<dbReference type="RefSeq" id="WP_200898611.1">
    <property type="nucleotide sequence ID" value="NZ_LGSS01000020.1"/>
</dbReference>
<dbReference type="Pfam" id="PF09719">
    <property type="entry name" value="C_GCAxxG_C_C"/>
    <property type="match status" value="1"/>
</dbReference>
<protein>
    <submittedName>
        <fullName evidence="1">C GCAxxG C C redox family protein</fullName>
    </submittedName>
</protein>
<dbReference type="STRING" id="1503.CLPU_20c00280"/>
<gene>
    <name evidence="1" type="ORF">CLPU_20c00280</name>
</gene>
<proteinExistence type="predicted"/>
<dbReference type="InterPro" id="IPR036280">
    <property type="entry name" value="Multihaem_cyt_sf"/>
</dbReference>
<reference evidence="2" key="1">
    <citation type="submission" date="2015-07" db="EMBL/GenBank/DDBJ databases">
        <title>Draft genome sequence of the purine-degrading Gottschalkia purinilyticum DSM 1384 (formerly Clostridium purinilyticum).</title>
        <authorList>
            <person name="Poehlein A."/>
            <person name="Schiel-Bengelsdorf B."/>
            <person name="Bengelsdorf F.R."/>
            <person name="Daniel R."/>
            <person name="Duerre P."/>
        </authorList>
    </citation>
    <scope>NUCLEOTIDE SEQUENCE [LARGE SCALE GENOMIC DNA]</scope>
    <source>
        <strain evidence="2">DSM 1384</strain>
    </source>
</reference>
<evidence type="ECO:0000313" key="1">
    <source>
        <dbReference type="EMBL" id="KNF07252.1"/>
    </source>
</evidence>
<name>A0A0L0W702_GOTPU</name>
<dbReference type="InterPro" id="IPR010181">
    <property type="entry name" value="CGCAxxGCC_motif"/>
</dbReference>
<dbReference type="AlphaFoldDB" id="A0A0L0W702"/>
<dbReference type="NCBIfam" id="TIGR01909">
    <property type="entry name" value="C_GCAxxG_C_C"/>
    <property type="match status" value="1"/>
</dbReference>
<organism evidence="1 2">
    <name type="scientific">Gottschalkia purinilytica</name>
    <name type="common">Clostridium purinilyticum</name>
    <dbReference type="NCBI Taxonomy" id="1503"/>
    <lineage>
        <taxon>Bacteria</taxon>
        <taxon>Bacillati</taxon>
        <taxon>Bacillota</taxon>
        <taxon>Tissierellia</taxon>
        <taxon>Tissierellales</taxon>
        <taxon>Gottschalkiaceae</taxon>
        <taxon>Gottschalkia</taxon>
    </lineage>
</organism>
<keyword evidence="2" id="KW-1185">Reference proteome</keyword>